<reference evidence="2" key="1">
    <citation type="submission" date="2020-02" db="EMBL/GenBank/DDBJ databases">
        <authorList>
            <person name="Shen X.-R."/>
            <person name="Zhang Y.-X."/>
        </authorList>
    </citation>
    <scope>NUCLEOTIDE SEQUENCE</scope>
    <source>
        <strain evidence="2">SYP-B3998</strain>
    </source>
</reference>
<accession>A0A6G3ZR68</accession>
<dbReference type="AlphaFoldDB" id="A0A6G3ZR68"/>
<gene>
    <name evidence="2" type="ORF">GK047_01545</name>
</gene>
<sequence>MMRYRKQVEVDFAQESNQQDSVMRQKKIARTPNDESTVLPDHEGHAPAHPAYDWSYTENNTASQSYGANSQIAGPAN</sequence>
<proteinExistence type="predicted"/>
<evidence type="ECO:0000256" key="1">
    <source>
        <dbReference type="SAM" id="MobiDB-lite"/>
    </source>
</evidence>
<name>A0A6G3ZR68_9BACL</name>
<dbReference type="EMBL" id="JAAIKC010000001">
    <property type="protein sequence ID" value="NEW04703.1"/>
    <property type="molecule type" value="Genomic_DNA"/>
</dbReference>
<evidence type="ECO:0000313" key="2">
    <source>
        <dbReference type="EMBL" id="NEW04703.1"/>
    </source>
</evidence>
<feature type="compositionally biased region" description="Polar residues" evidence="1">
    <location>
        <begin position="56"/>
        <end position="77"/>
    </location>
</feature>
<feature type="region of interest" description="Disordered" evidence="1">
    <location>
        <begin position="1"/>
        <end position="77"/>
    </location>
</feature>
<comment type="caution">
    <text evidence="2">The sequence shown here is derived from an EMBL/GenBank/DDBJ whole genome shotgun (WGS) entry which is preliminary data.</text>
</comment>
<protein>
    <submittedName>
        <fullName evidence="2">Uncharacterized protein</fullName>
    </submittedName>
</protein>
<organism evidence="2">
    <name type="scientific">Paenibacillus sp. SYP-B3998</name>
    <dbReference type="NCBI Taxonomy" id="2678564"/>
    <lineage>
        <taxon>Bacteria</taxon>
        <taxon>Bacillati</taxon>
        <taxon>Bacillota</taxon>
        <taxon>Bacilli</taxon>
        <taxon>Bacillales</taxon>
        <taxon>Paenibacillaceae</taxon>
        <taxon>Paenibacillus</taxon>
    </lineage>
</organism>